<dbReference type="Gene3D" id="1.10.150.240">
    <property type="entry name" value="Putative phosphatase, domain 2"/>
    <property type="match status" value="1"/>
</dbReference>
<dbReference type="PANTHER" id="PTHR43481">
    <property type="entry name" value="FRUCTOSE-1-PHOSPHATE PHOSPHATASE"/>
    <property type="match status" value="1"/>
</dbReference>
<evidence type="ECO:0000313" key="1">
    <source>
        <dbReference type="EMBL" id="MCB6185186.1"/>
    </source>
</evidence>
<keyword evidence="1" id="KW-0378">Hydrolase</keyword>
<proteinExistence type="predicted"/>
<protein>
    <submittedName>
        <fullName evidence="1">HAD-IA family hydrolase</fullName>
    </submittedName>
</protein>
<dbReference type="Proteomes" id="UP001165395">
    <property type="component" value="Unassembled WGS sequence"/>
</dbReference>
<dbReference type="Pfam" id="PF00702">
    <property type="entry name" value="Hydrolase"/>
    <property type="match status" value="1"/>
</dbReference>
<dbReference type="InterPro" id="IPR023198">
    <property type="entry name" value="PGP-like_dom2"/>
</dbReference>
<dbReference type="NCBIfam" id="TIGR01549">
    <property type="entry name" value="HAD-SF-IA-v1"/>
    <property type="match status" value="1"/>
</dbReference>
<dbReference type="EMBL" id="JAJBZT010000013">
    <property type="protein sequence ID" value="MCB6185186.1"/>
    <property type="molecule type" value="Genomic_DNA"/>
</dbReference>
<keyword evidence="2" id="KW-1185">Reference proteome</keyword>
<dbReference type="InterPro" id="IPR051806">
    <property type="entry name" value="HAD-like_SPP"/>
</dbReference>
<sequence length="200" mass="21671">MPTFKDKSFSAFLFDMDGTLLSSLPAVERAWRTWANRHGIDADQLLTTLHGVRAEDTIRRFFSDEAAVQQEAKWILDFECEDTDGVTAIPGIHALLDQLAPTEWAIVTSAPKALALTRLKAAGIPVPPHLYTAEDVSKGKPHPEGFMKAAEQLGVAIEDCLVFEDSPAGVAAARAAGASVVIIGGHVEANEQDFEIQDYL</sequence>
<dbReference type="InterPro" id="IPR006439">
    <property type="entry name" value="HAD-SF_hydro_IA"/>
</dbReference>
<reference evidence="1" key="1">
    <citation type="submission" date="2021-10" db="EMBL/GenBank/DDBJ databases">
        <title>The complete genome sequence of Leeia sp. TBRC 13508.</title>
        <authorList>
            <person name="Charoenyingcharoen P."/>
            <person name="Yukphan P."/>
        </authorList>
    </citation>
    <scope>NUCLEOTIDE SEQUENCE</scope>
    <source>
        <strain evidence="1">TBRC 13508</strain>
    </source>
</reference>
<dbReference type="Gene3D" id="3.40.50.1000">
    <property type="entry name" value="HAD superfamily/HAD-like"/>
    <property type="match status" value="1"/>
</dbReference>
<gene>
    <name evidence="1" type="ORF">LIN78_16695</name>
</gene>
<dbReference type="PANTHER" id="PTHR43481:SF4">
    <property type="entry name" value="GLYCEROL-1-PHOSPHATE PHOSPHOHYDROLASE 1-RELATED"/>
    <property type="match status" value="1"/>
</dbReference>
<dbReference type="NCBIfam" id="TIGR01509">
    <property type="entry name" value="HAD-SF-IA-v3"/>
    <property type="match status" value="1"/>
</dbReference>
<dbReference type="RefSeq" id="WP_227182017.1">
    <property type="nucleotide sequence ID" value="NZ_JAJBZT010000013.1"/>
</dbReference>
<organism evidence="1 2">
    <name type="scientific">Leeia speluncae</name>
    <dbReference type="NCBI Taxonomy" id="2884804"/>
    <lineage>
        <taxon>Bacteria</taxon>
        <taxon>Pseudomonadati</taxon>
        <taxon>Pseudomonadota</taxon>
        <taxon>Betaproteobacteria</taxon>
        <taxon>Neisseriales</taxon>
        <taxon>Leeiaceae</taxon>
        <taxon>Leeia</taxon>
    </lineage>
</organism>
<dbReference type="GO" id="GO:0016787">
    <property type="term" value="F:hydrolase activity"/>
    <property type="evidence" value="ECO:0007669"/>
    <property type="project" value="UniProtKB-KW"/>
</dbReference>
<evidence type="ECO:0000313" key="2">
    <source>
        <dbReference type="Proteomes" id="UP001165395"/>
    </source>
</evidence>
<name>A0ABS8DB82_9NEIS</name>
<dbReference type="SFLD" id="SFLDG01129">
    <property type="entry name" value="C1.5:_HAD__Beta-PGM__Phosphata"/>
    <property type="match status" value="1"/>
</dbReference>
<dbReference type="PROSITE" id="PS01228">
    <property type="entry name" value="COF_1"/>
    <property type="match status" value="1"/>
</dbReference>
<dbReference type="SFLD" id="SFLDS00003">
    <property type="entry name" value="Haloacid_Dehalogenase"/>
    <property type="match status" value="1"/>
</dbReference>
<dbReference type="SUPFAM" id="SSF56784">
    <property type="entry name" value="HAD-like"/>
    <property type="match status" value="1"/>
</dbReference>
<comment type="caution">
    <text evidence="1">The sequence shown here is derived from an EMBL/GenBank/DDBJ whole genome shotgun (WGS) entry which is preliminary data.</text>
</comment>
<dbReference type="SFLD" id="SFLDG01135">
    <property type="entry name" value="C1.5.6:_HAD__Beta-PGM__Phospha"/>
    <property type="match status" value="1"/>
</dbReference>
<accession>A0ABS8DB82</accession>
<dbReference type="InterPro" id="IPR023214">
    <property type="entry name" value="HAD_sf"/>
</dbReference>
<dbReference type="InterPro" id="IPR036412">
    <property type="entry name" value="HAD-like_sf"/>
</dbReference>